<feature type="domain" description="Copper resistance protein ScsC N-terminal" evidence="7">
    <location>
        <begin position="31"/>
        <end position="62"/>
    </location>
</feature>
<protein>
    <submittedName>
        <fullName evidence="9">DsbA family protein</fullName>
    </submittedName>
    <submittedName>
        <fullName evidence="8">Protein-disulfide isomerase</fullName>
    </submittedName>
</protein>
<dbReference type="InterPro" id="IPR036249">
    <property type="entry name" value="Thioredoxin-like_sf"/>
</dbReference>
<dbReference type="EMBL" id="LBIA02000001">
    <property type="protein sequence ID" value="TKT73132.1"/>
    <property type="molecule type" value="Genomic_DNA"/>
</dbReference>
<keyword evidence="3" id="KW-1015">Disulfide bond</keyword>
<dbReference type="GO" id="GO:0016853">
    <property type="term" value="F:isomerase activity"/>
    <property type="evidence" value="ECO:0007669"/>
    <property type="project" value="UniProtKB-KW"/>
</dbReference>
<dbReference type="Gene3D" id="3.40.30.10">
    <property type="entry name" value="Glutaredoxin"/>
    <property type="match status" value="1"/>
</dbReference>
<dbReference type="EMBL" id="JACHIJ010000002">
    <property type="protein sequence ID" value="MBB5051248.1"/>
    <property type="molecule type" value="Genomic_DNA"/>
</dbReference>
<dbReference type="Proteomes" id="UP000034832">
    <property type="component" value="Unassembled WGS sequence"/>
</dbReference>
<dbReference type="InterPro" id="IPR041205">
    <property type="entry name" value="ScsC_N"/>
</dbReference>
<dbReference type="RefSeq" id="WP_046826449.1">
    <property type="nucleotide sequence ID" value="NZ_JACHIJ010000002.1"/>
</dbReference>
<evidence type="ECO:0000256" key="4">
    <source>
        <dbReference type="ARBA" id="ARBA00023284"/>
    </source>
</evidence>
<evidence type="ECO:0000256" key="3">
    <source>
        <dbReference type="ARBA" id="ARBA00023157"/>
    </source>
</evidence>
<dbReference type="PANTHER" id="PTHR13887:SF14">
    <property type="entry name" value="DISULFIDE BOND FORMATION PROTEIN D"/>
    <property type="match status" value="1"/>
</dbReference>
<dbReference type="AlphaFoldDB" id="A0A4U6BRI6"/>
<comment type="caution">
    <text evidence="9">The sequence shown here is derived from an EMBL/GenBank/DDBJ whole genome shotgun (WGS) entry which is preliminary data.</text>
</comment>
<dbReference type="OrthoDB" id="9780147at2"/>
<keyword evidence="4" id="KW-0676">Redox-active center</keyword>
<evidence type="ECO:0000256" key="1">
    <source>
        <dbReference type="ARBA" id="ARBA00022729"/>
    </source>
</evidence>
<sequence length="254" mass="27375">MFSLRSLAPLAFALVLGLPAASHAQSFNDAQRSEIQKIIKDYLVANPELLEEMSAELQKRQAVAEAEKHRAAVQKNADTIFKSPRGVVVGNRDGDVNFVEFFDYNCGYCKHAMVDMLALMKSDPKLRVVLKEFPVLGPSSVEAAQVGIAVRMQDPTGKKYLDFHQKLLNGRGQADKARAMAAAKDAGADMAKLEKDMTSPEISATLNENFKLAEEMGLNGTPSYVIGKDVVVGAVGAAGLAKKISEARCGKATC</sequence>
<dbReference type="InterPro" id="IPR001853">
    <property type="entry name" value="DSBA-like_thioredoxin_dom"/>
</dbReference>
<keyword evidence="2" id="KW-0560">Oxidoreductase</keyword>
<dbReference type="SUPFAM" id="SSF52833">
    <property type="entry name" value="Thioredoxin-like"/>
    <property type="match status" value="1"/>
</dbReference>
<evidence type="ECO:0000313" key="11">
    <source>
        <dbReference type="Proteomes" id="UP000521227"/>
    </source>
</evidence>
<dbReference type="GO" id="GO:0016491">
    <property type="term" value="F:oxidoreductase activity"/>
    <property type="evidence" value="ECO:0007669"/>
    <property type="project" value="UniProtKB-KW"/>
</dbReference>
<feature type="chain" id="PRO_5044609746" evidence="5">
    <location>
        <begin position="25"/>
        <end position="254"/>
    </location>
</feature>
<organism evidence="9 10">
    <name type="scientific">Afipia massiliensis</name>
    <dbReference type="NCBI Taxonomy" id="211460"/>
    <lineage>
        <taxon>Bacteria</taxon>
        <taxon>Pseudomonadati</taxon>
        <taxon>Pseudomonadota</taxon>
        <taxon>Alphaproteobacteria</taxon>
        <taxon>Hyphomicrobiales</taxon>
        <taxon>Nitrobacteraceae</taxon>
        <taxon>Afipia</taxon>
    </lineage>
</organism>
<reference evidence="9 10" key="1">
    <citation type="submission" date="2019-04" db="EMBL/GenBank/DDBJ databases">
        <title>Whole genome sequencing of cave bacteria.</title>
        <authorList>
            <person name="Gan H.M."/>
            <person name="Barton H."/>
            <person name="Savka M.A."/>
        </authorList>
    </citation>
    <scope>NUCLEOTIDE SEQUENCE [LARGE SCALE GENOMIC DNA]</scope>
    <source>
        <strain evidence="9 10">LC387</strain>
    </source>
</reference>
<keyword evidence="1 5" id="KW-0732">Signal</keyword>
<keyword evidence="8" id="KW-0413">Isomerase</keyword>
<evidence type="ECO:0000259" key="6">
    <source>
        <dbReference type="Pfam" id="PF01323"/>
    </source>
</evidence>
<keyword evidence="10" id="KW-1185">Reference proteome</keyword>
<evidence type="ECO:0000313" key="8">
    <source>
        <dbReference type="EMBL" id="MBB5051248.1"/>
    </source>
</evidence>
<name>A0A4U6BRI6_9BRAD</name>
<dbReference type="CDD" id="cd03023">
    <property type="entry name" value="DsbA_Com1_like"/>
    <property type="match status" value="1"/>
</dbReference>
<dbReference type="STRING" id="211460.YH63_01235"/>
<evidence type="ECO:0000256" key="2">
    <source>
        <dbReference type="ARBA" id="ARBA00023002"/>
    </source>
</evidence>
<dbReference type="Pfam" id="PF01323">
    <property type="entry name" value="DSBA"/>
    <property type="match status" value="1"/>
</dbReference>
<proteinExistence type="predicted"/>
<evidence type="ECO:0000313" key="10">
    <source>
        <dbReference type="Proteomes" id="UP000034832"/>
    </source>
</evidence>
<dbReference type="Pfam" id="PF18312">
    <property type="entry name" value="ScsC_N"/>
    <property type="match status" value="1"/>
</dbReference>
<accession>A0A4U6BRI6</accession>
<evidence type="ECO:0000256" key="5">
    <source>
        <dbReference type="SAM" id="SignalP"/>
    </source>
</evidence>
<feature type="signal peptide" evidence="5">
    <location>
        <begin position="1"/>
        <end position="24"/>
    </location>
</feature>
<feature type="domain" description="DSBA-like thioredoxin" evidence="6">
    <location>
        <begin position="99"/>
        <end position="244"/>
    </location>
</feature>
<dbReference type="Proteomes" id="UP000521227">
    <property type="component" value="Unassembled WGS sequence"/>
</dbReference>
<evidence type="ECO:0000313" key="9">
    <source>
        <dbReference type="EMBL" id="TKT73132.1"/>
    </source>
</evidence>
<gene>
    <name evidence="8" type="ORF">HNQ36_001202</name>
    <name evidence="9" type="ORF">YH63_017830</name>
</gene>
<evidence type="ECO:0000259" key="7">
    <source>
        <dbReference type="Pfam" id="PF18312"/>
    </source>
</evidence>
<reference evidence="8 11" key="2">
    <citation type="submission" date="2020-08" db="EMBL/GenBank/DDBJ databases">
        <title>Genomic Encyclopedia of Type Strains, Phase IV (KMG-IV): sequencing the most valuable type-strain genomes for metagenomic binning, comparative biology and taxonomic classification.</title>
        <authorList>
            <person name="Goeker M."/>
        </authorList>
    </citation>
    <scope>NUCLEOTIDE SEQUENCE [LARGE SCALE GENOMIC DNA]</scope>
    <source>
        <strain evidence="8 11">DSM 17498</strain>
    </source>
</reference>
<dbReference type="PANTHER" id="PTHR13887">
    <property type="entry name" value="GLUTATHIONE S-TRANSFERASE KAPPA"/>
    <property type="match status" value="1"/>
</dbReference>